<evidence type="ECO:0000313" key="4">
    <source>
        <dbReference type="Proteomes" id="UP000760860"/>
    </source>
</evidence>
<gene>
    <name evidence="3" type="ORF">JG687_00009686</name>
    <name evidence="1" type="ORF">PC118_g21114</name>
    <name evidence="2" type="ORF">PC129_g20946</name>
</gene>
<proteinExistence type="predicted"/>
<name>A0A8T1H7A7_9STRA</name>
<accession>A0A8T1H7A7</accession>
<dbReference type="EMBL" id="RCMV01001573">
    <property type="protein sequence ID" value="KAG3208021.1"/>
    <property type="molecule type" value="Genomic_DNA"/>
</dbReference>
<dbReference type="EMBL" id="JAENGZ010000515">
    <property type="protein sequence ID" value="KAG6957938.1"/>
    <property type="molecule type" value="Genomic_DNA"/>
</dbReference>
<dbReference type="Proteomes" id="UP000688947">
    <property type="component" value="Unassembled WGS sequence"/>
</dbReference>
<organism evidence="2 4">
    <name type="scientific">Phytophthora cactorum</name>
    <dbReference type="NCBI Taxonomy" id="29920"/>
    <lineage>
        <taxon>Eukaryota</taxon>
        <taxon>Sar</taxon>
        <taxon>Stramenopiles</taxon>
        <taxon>Oomycota</taxon>
        <taxon>Peronosporomycetes</taxon>
        <taxon>Peronosporales</taxon>
        <taxon>Peronosporaceae</taxon>
        <taxon>Phytophthora</taxon>
    </lineage>
</organism>
<protein>
    <submittedName>
        <fullName evidence="2">Uncharacterized protein</fullName>
    </submittedName>
</protein>
<dbReference type="OrthoDB" id="93278at2759"/>
<evidence type="ECO:0000313" key="1">
    <source>
        <dbReference type="EMBL" id="KAG2963009.1"/>
    </source>
</evidence>
<evidence type="ECO:0000313" key="3">
    <source>
        <dbReference type="EMBL" id="KAG6957938.1"/>
    </source>
</evidence>
<comment type="caution">
    <text evidence="2">The sequence shown here is derived from an EMBL/GenBank/DDBJ whole genome shotgun (WGS) entry which is preliminary data.</text>
</comment>
<sequence>MHLVTQQDKKTIAMDAREERTPGQKRFVVRCYQFMDSKEARAAFGIHRTRERVAKCLDITHGTVSTAMATYNADNTTDFEVSSLMLPCKQVM</sequence>
<reference evidence="2" key="1">
    <citation type="submission" date="2018-05" db="EMBL/GenBank/DDBJ databases">
        <title>Effector identification in a new, highly contiguous assembly of the strawberry crown rot pathogen Phytophthora cactorum.</title>
        <authorList>
            <person name="Armitage A.D."/>
            <person name="Nellist C.F."/>
            <person name="Bates H."/>
            <person name="Vickerstaff R.J."/>
            <person name="Harrison R.J."/>
        </authorList>
    </citation>
    <scope>NUCLEOTIDE SEQUENCE</scope>
    <source>
        <strain evidence="1">P415</strain>
        <strain evidence="2">P421</strain>
    </source>
</reference>
<reference evidence="3" key="2">
    <citation type="submission" date="2021-01" db="EMBL/GenBank/DDBJ databases">
        <title>Phytophthora aleatoria, a newly-described species from Pinus radiata is distinct from Phytophthora cactorum isolates based on comparative genomics.</title>
        <authorList>
            <person name="Mcdougal R."/>
            <person name="Panda P."/>
            <person name="Williams N."/>
            <person name="Studholme D.J."/>
        </authorList>
    </citation>
    <scope>NUCLEOTIDE SEQUENCE</scope>
    <source>
        <strain evidence="3">NZFS 3830</strain>
    </source>
</reference>
<dbReference type="Proteomes" id="UP000697107">
    <property type="component" value="Unassembled WGS sequence"/>
</dbReference>
<dbReference type="EMBL" id="RCML01001384">
    <property type="protein sequence ID" value="KAG2963009.1"/>
    <property type="molecule type" value="Genomic_DNA"/>
</dbReference>
<dbReference type="AlphaFoldDB" id="A0A8T1H7A7"/>
<dbReference type="VEuPathDB" id="FungiDB:PC110_g22184"/>
<evidence type="ECO:0000313" key="2">
    <source>
        <dbReference type="EMBL" id="KAG3208021.1"/>
    </source>
</evidence>
<dbReference type="Proteomes" id="UP000760860">
    <property type="component" value="Unassembled WGS sequence"/>
</dbReference>